<dbReference type="EMBL" id="CP001102">
    <property type="protein sequence ID" value="ACE06559.1"/>
    <property type="molecule type" value="Genomic_DNA"/>
</dbReference>
<dbReference type="eggNOG" id="ENOG502ZNMT">
    <property type="taxonomic scope" value="Bacteria"/>
</dbReference>
<dbReference type="RefSeq" id="WP_012473314.1">
    <property type="nucleotide sequence ID" value="NC_010830.1"/>
</dbReference>
<sequence length="283" mass="33594">MWAIFIKPFLAIVLSNGLKWIHFRWLSKLLDFHVSIKPCKDYSLEEQNDFECIIRRRHKHVIEGYIIKKFESYPYVMVITKRGKLLGLMFINYFEYNQENYVYVGPIFFLSKLALCLSGMYLVEVFSDKVRQLNFLGEIQNPEMIIHLHTVMPKSSTFPQIGTFYVSDKAREKLDCFIDNVKQIDEIDKIHFKSKSVYSLFREREDQKPLLTWLKNHGIDLMQGDSLVMLLIVDQQAIPSIRKRVWYCLFTYPAHRIYYIQHIKKFLESHKIIHSKGNGSAHS</sequence>
<evidence type="ECO:0000313" key="2">
    <source>
        <dbReference type="Proteomes" id="UP000001227"/>
    </source>
</evidence>
<dbReference type="KEGG" id="aas:Aasi_1235"/>
<reference evidence="1 2" key="1">
    <citation type="journal article" date="2010" name="J. Bacteriol.">
        <title>The genome of the amoeba symbiont 'Candidatus Amoebophilus asiaticus' reveals common mechanisms for host cell interaction among amoeba-associated bacteria.</title>
        <authorList>
            <person name="Schmitz-Esser S."/>
            <person name="Tischler P."/>
            <person name="Arnold R."/>
            <person name="Montanaro J."/>
            <person name="Wagner M."/>
            <person name="Rattei T."/>
            <person name="Horn M."/>
        </authorList>
    </citation>
    <scope>NUCLEOTIDE SEQUENCE [LARGE SCALE GENOMIC DNA]</scope>
    <source>
        <strain evidence="1 2">5a2</strain>
    </source>
</reference>
<dbReference type="HOGENOM" id="CLU_982244_0_0_10"/>
<protein>
    <submittedName>
        <fullName evidence="1">Uncharacterized protein</fullName>
    </submittedName>
</protein>
<keyword evidence="2" id="KW-1185">Reference proteome</keyword>
<evidence type="ECO:0000313" key="1">
    <source>
        <dbReference type="EMBL" id="ACE06559.1"/>
    </source>
</evidence>
<organism evidence="1 2">
    <name type="scientific">Amoebophilus asiaticus (strain 5a2)</name>
    <dbReference type="NCBI Taxonomy" id="452471"/>
    <lineage>
        <taxon>Bacteria</taxon>
        <taxon>Pseudomonadati</taxon>
        <taxon>Bacteroidota</taxon>
        <taxon>Cytophagia</taxon>
        <taxon>Cytophagales</taxon>
        <taxon>Amoebophilaceae</taxon>
        <taxon>Candidatus Amoebophilus</taxon>
    </lineage>
</organism>
<name>B3ETK7_AMOA5</name>
<proteinExistence type="predicted"/>
<dbReference type="AlphaFoldDB" id="B3ETK7"/>
<dbReference type="STRING" id="452471.Aasi_1235"/>
<accession>B3ETK7</accession>
<dbReference type="Proteomes" id="UP000001227">
    <property type="component" value="Chromosome"/>
</dbReference>
<gene>
    <name evidence="1" type="ordered locus">Aasi_1235</name>
</gene>